<accession>A0ABT2YXJ5</accession>
<evidence type="ECO:0000313" key="2">
    <source>
        <dbReference type="EMBL" id="MCV2863545.1"/>
    </source>
</evidence>
<keyword evidence="3" id="KW-1185">Reference proteome</keyword>
<feature type="region of interest" description="Disordered" evidence="1">
    <location>
        <begin position="1094"/>
        <end position="1113"/>
    </location>
</feature>
<comment type="caution">
    <text evidence="2">The sequence shown here is derived from an EMBL/GenBank/DDBJ whole genome shotgun (WGS) entry which is preliminary data.</text>
</comment>
<reference evidence="2 3" key="1">
    <citation type="submission" date="2022-10" db="EMBL/GenBank/DDBJ databases">
        <title>Defluviimonas sp. nov., isolated from ocean surface water.</title>
        <authorList>
            <person name="He W."/>
            <person name="Wang L."/>
            <person name="Zhang D.-F."/>
        </authorList>
    </citation>
    <scope>NUCLEOTIDE SEQUENCE [LARGE SCALE GENOMIC DNA]</scope>
    <source>
        <strain evidence="2 3">WL0075</strain>
    </source>
</reference>
<name>A0ABT2YXJ5_9RHOB</name>
<gene>
    <name evidence="2" type="ORF">OE647_02205</name>
</gene>
<dbReference type="EMBL" id="JAOWLA010000002">
    <property type="protein sequence ID" value="MCV2863545.1"/>
    <property type="molecule type" value="Genomic_DNA"/>
</dbReference>
<evidence type="ECO:0000256" key="1">
    <source>
        <dbReference type="SAM" id="MobiDB-lite"/>
    </source>
</evidence>
<dbReference type="RefSeq" id="WP_263720001.1">
    <property type="nucleotide sequence ID" value="NZ_JAOWLA010000002.1"/>
</dbReference>
<protein>
    <submittedName>
        <fullName evidence="2">Uncharacterized protein</fullName>
    </submittedName>
</protein>
<organism evidence="2 3">
    <name type="scientific">Albidovulum sediminicola</name>
    <dbReference type="NCBI Taxonomy" id="2984331"/>
    <lineage>
        <taxon>Bacteria</taxon>
        <taxon>Pseudomonadati</taxon>
        <taxon>Pseudomonadota</taxon>
        <taxon>Alphaproteobacteria</taxon>
        <taxon>Rhodobacterales</taxon>
        <taxon>Paracoccaceae</taxon>
        <taxon>Albidovulum</taxon>
    </lineage>
</organism>
<proteinExistence type="predicted"/>
<evidence type="ECO:0000313" key="3">
    <source>
        <dbReference type="Proteomes" id="UP001652503"/>
    </source>
</evidence>
<dbReference type="Proteomes" id="UP001652503">
    <property type="component" value="Unassembled WGS sequence"/>
</dbReference>
<sequence>MSDSSDPNGGRLPGKVYAWVSEFFYFMSWSMTALGPEPEEFSAAEEMLNTLDPRPDDMTAPAGAAAAERDAIDKAFESLVDQLAAHGFNPDLGNAPAKAAAIRQAVTQTAAKVVERAGAADGLRARLAQIRPPDGCLPAEAKAISDRATALTGALNPPHEDKVLADTAARADTLDADRAKLAEAVTARAERALKLTQDLDGVALSDEANTAESEEIAKAVAAAKLLITLPHDPAKLDEADKATSAISARIAAIKTAITEREAARKALRDRLDALKFAAGATPRELAGFAKRRIKCLAAIAKANDDEALAAVTATVEGIEKDVAENAAFAKARDEGLAAIDAAKALLKAEAGAIEQSFQAAMTGAISAAVAALGKATKPADIDALRATLAQVTGKLAAAKAHAAHRQDWLIKTALYVQTNPAAATARDTAIAAAEAKAKTGDYAGATSALDGFATAAGVSKDVLDAAEAYRVRLLAFQSANDALLAAIAKSKIPGGDDVKLQADAARAKAGGGDYAGAITALDAAEANIAALFACVDLWRKLNTLITKNTPANDPIRKAVTDAEAEMVAGKYGDALSALNGAPGESKDLAAAKARLQRLSGEAGTLGSGNNPHKTWVKAAMPASNALVATADFVDLNGKMDTAQGRIASVRAWMDADAPVRALQAQLDTDPPSLTFLDAADAKAAANDYPAAITKLNEAMTKLRKLADFRALDTQVERLVAVQTAGSDGHKTANDALTQARAKMNTEGKPDEAIAVLETLLENPGQSALAAIDTDWRKRLAATAARQKRVIALLSGAAVPEPAAALTAKFDAAQAKGETDHAIEEAIALLETHDATLARAQPMAALRRQVVKLQAAMERAEDAFPGNQSKIYAGKSKADIATDLAAADAEARKLNFAGAGAGYKALIEACKAFAVKTASIYEQADAKGTNAGHSLDRHGPNVTDEELLIRLQTGQAPDGKTSFCSASSRFDDPVAWLAAREIALEEATARGIDLSKTDYSASAITEADLKHETEIDHGEAIDRAFRGEKKNTGLRPDGTLGELQSYETFTELKGITKSKSLVLFVIDPPPDDPDPSRPKTLKAFKERLKKVNDAHKAHNDANPPPAPQKPIHPDRMTGRWVVMQHFPVVEGWDQETGSYV</sequence>